<evidence type="ECO:0000256" key="7">
    <source>
        <dbReference type="SAM" id="Phobius"/>
    </source>
</evidence>
<evidence type="ECO:0000256" key="2">
    <source>
        <dbReference type="ARBA" id="ARBA00022475"/>
    </source>
</evidence>
<evidence type="ECO:0000256" key="5">
    <source>
        <dbReference type="ARBA" id="ARBA00022989"/>
    </source>
</evidence>
<feature type="transmembrane region" description="Helical" evidence="7">
    <location>
        <begin position="34"/>
        <end position="51"/>
    </location>
</feature>
<keyword evidence="5 7" id="KW-1133">Transmembrane helix</keyword>
<feature type="transmembrane region" description="Helical" evidence="7">
    <location>
        <begin position="133"/>
        <end position="152"/>
    </location>
</feature>
<dbReference type="Gene3D" id="1.20.144.10">
    <property type="entry name" value="Phosphatidic acid phosphatase type 2/haloperoxidase"/>
    <property type="match status" value="1"/>
</dbReference>
<feature type="domain" description="Phosphatidic acid phosphatase type 2/haloperoxidase" evidence="8">
    <location>
        <begin position="58"/>
        <end position="179"/>
    </location>
</feature>
<evidence type="ECO:0000259" key="8">
    <source>
        <dbReference type="SMART" id="SM00014"/>
    </source>
</evidence>
<dbReference type="GO" id="GO:0016787">
    <property type="term" value="F:hydrolase activity"/>
    <property type="evidence" value="ECO:0007669"/>
    <property type="project" value="UniProtKB-KW"/>
</dbReference>
<accession>A0A8J2BJG0</accession>
<protein>
    <submittedName>
        <fullName evidence="9">AcidPPc domain-containing protein</fullName>
    </submittedName>
</protein>
<keyword evidence="6 7" id="KW-0472">Membrane</keyword>
<reference evidence="9" key="1">
    <citation type="submission" date="2021-02" db="EMBL/GenBank/DDBJ databases">
        <authorList>
            <person name="Cremers G."/>
            <person name="Picone N."/>
        </authorList>
    </citation>
    <scope>NUCLEOTIDE SEQUENCE</scope>
    <source>
        <strain evidence="9">PQ17</strain>
    </source>
</reference>
<dbReference type="SMART" id="SM00014">
    <property type="entry name" value="acidPPc"/>
    <property type="match status" value="1"/>
</dbReference>
<comment type="subcellular location">
    <subcellularLocation>
        <location evidence="1">Cell membrane</location>
        <topology evidence="1">Multi-pass membrane protein</topology>
    </subcellularLocation>
</comment>
<dbReference type="AlphaFoldDB" id="A0A8J2BJG0"/>
<evidence type="ECO:0000313" key="10">
    <source>
        <dbReference type="Proteomes" id="UP000663859"/>
    </source>
</evidence>
<evidence type="ECO:0000256" key="4">
    <source>
        <dbReference type="ARBA" id="ARBA00022801"/>
    </source>
</evidence>
<keyword evidence="3 7" id="KW-0812">Transmembrane</keyword>
<evidence type="ECO:0000256" key="6">
    <source>
        <dbReference type="ARBA" id="ARBA00023136"/>
    </source>
</evidence>
<evidence type="ECO:0000256" key="1">
    <source>
        <dbReference type="ARBA" id="ARBA00004651"/>
    </source>
</evidence>
<dbReference type="Pfam" id="PF01569">
    <property type="entry name" value="PAP2"/>
    <property type="match status" value="1"/>
</dbReference>
<dbReference type="InterPro" id="IPR036938">
    <property type="entry name" value="PAP2/HPO_sf"/>
</dbReference>
<feature type="transmembrane region" description="Helical" evidence="7">
    <location>
        <begin position="164"/>
        <end position="182"/>
    </location>
</feature>
<proteinExistence type="predicted"/>
<gene>
    <name evidence="9" type="ORF">MPNT_210007</name>
</gene>
<dbReference type="PANTHER" id="PTHR14969:SF62">
    <property type="entry name" value="DECAPRENYLPHOSPHORYL-5-PHOSPHORIBOSE PHOSPHATASE RV3807C-RELATED"/>
    <property type="match status" value="1"/>
</dbReference>
<dbReference type="EMBL" id="CAJNOB010000014">
    <property type="protein sequence ID" value="CAF0697204.1"/>
    <property type="molecule type" value="Genomic_DNA"/>
</dbReference>
<evidence type="ECO:0000313" key="9">
    <source>
        <dbReference type="EMBL" id="CAF0697204.1"/>
    </source>
</evidence>
<organism evidence="9 10">
    <name type="scientific">Candidatus Methylacidithermus pantelleriae</name>
    <dbReference type="NCBI Taxonomy" id="2744239"/>
    <lineage>
        <taxon>Bacteria</taxon>
        <taxon>Pseudomonadati</taxon>
        <taxon>Verrucomicrobiota</taxon>
        <taxon>Methylacidiphilae</taxon>
        <taxon>Methylacidiphilales</taxon>
        <taxon>Methylacidiphilaceae</taxon>
        <taxon>Candidatus Methylacidithermus</taxon>
    </lineage>
</organism>
<keyword evidence="2" id="KW-1003">Cell membrane</keyword>
<comment type="caution">
    <text evidence="9">The sequence shown here is derived from an EMBL/GenBank/DDBJ whole genome shotgun (WGS) entry which is preliminary data.</text>
</comment>
<dbReference type="GO" id="GO:0005886">
    <property type="term" value="C:plasma membrane"/>
    <property type="evidence" value="ECO:0007669"/>
    <property type="project" value="UniProtKB-SubCell"/>
</dbReference>
<keyword evidence="10" id="KW-1185">Reference proteome</keyword>
<evidence type="ECO:0000256" key="3">
    <source>
        <dbReference type="ARBA" id="ARBA00022692"/>
    </source>
</evidence>
<name>A0A8J2BJG0_9BACT</name>
<dbReference type="SUPFAM" id="SSF48317">
    <property type="entry name" value="Acid phosphatase/Vanadium-dependent haloperoxidase"/>
    <property type="match status" value="1"/>
</dbReference>
<sequence>MQTLWQWDLWLLRTINVTLAHPKLDPWMVTLSDFHFFLWGLIVVGLVLVSLGRFRERAFVAVALSVFLIGDLGISGPLKSFFARPRPYQALAGVRVVDKLGVRWSQSSQKGPFRSFPSGHACNTAALATVTSAFYFPWGRLLWIWAFLVGYSRVYGGHHYPTDVIGSWLLGWAYARLLLWIFRHLWVVLGRSLFPTILIDHPDLVAKTRGNNS</sequence>
<dbReference type="InterPro" id="IPR000326">
    <property type="entry name" value="PAP2/HPO"/>
</dbReference>
<dbReference type="PANTHER" id="PTHR14969">
    <property type="entry name" value="SPHINGOSINE-1-PHOSPHATE PHOSPHOHYDROLASE"/>
    <property type="match status" value="1"/>
</dbReference>
<feature type="transmembrane region" description="Helical" evidence="7">
    <location>
        <begin position="58"/>
        <end position="78"/>
    </location>
</feature>
<dbReference type="RefSeq" id="WP_174583155.1">
    <property type="nucleotide sequence ID" value="NZ_CAJNOB010000014.1"/>
</dbReference>
<keyword evidence="4" id="KW-0378">Hydrolase</keyword>
<dbReference type="Proteomes" id="UP000663859">
    <property type="component" value="Unassembled WGS sequence"/>
</dbReference>